<gene>
    <name evidence="1" type="ORF">GNZ18_22825</name>
</gene>
<dbReference type="GO" id="GO:0016874">
    <property type="term" value="F:ligase activity"/>
    <property type="evidence" value="ECO:0007669"/>
    <property type="project" value="UniProtKB-KW"/>
</dbReference>
<name>A0A7K1L4P8_9ACTN</name>
<dbReference type="InterPro" id="IPR009097">
    <property type="entry name" value="Cyclic_Pdiesterase"/>
</dbReference>
<keyword evidence="2" id="KW-1185">Reference proteome</keyword>
<organism evidence="1 2">
    <name type="scientific">Actinomadura litoris</name>
    <dbReference type="NCBI Taxonomy" id="2678616"/>
    <lineage>
        <taxon>Bacteria</taxon>
        <taxon>Bacillati</taxon>
        <taxon>Actinomycetota</taxon>
        <taxon>Actinomycetes</taxon>
        <taxon>Streptosporangiales</taxon>
        <taxon>Thermomonosporaceae</taxon>
        <taxon>Actinomadura</taxon>
    </lineage>
</organism>
<evidence type="ECO:0000313" key="2">
    <source>
        <dbReference type="Proteomes" id="UP000432015"/>
    </source>
</evidence>
<dbReference type="SUPFAM" id="SSF55144">
    <property type="entry name" value="LigT-like"/>
    <property type="match status" value="1"/>
</dbReference>
<dbReference type="Gene3D" id="3.90.1140.10">
    <property type="entry name" value="Cyclic phosphodiesterase"/>
    <property type="match status" value="1"/>
</dbReference>
<protein>
    <submittedName>
        <fullName evidence="1">2'-5' RNA ligase family protein</fullName>
    </submittedName>
</protein>
<dbReference type="Proteomes" id="UP000432015">
    <property type="component" value="Unassembled WGS sequence"/>
</dbReference>
<comment type="caution">
    <text evidence="1">The sequence shown here is derived from an EMBL/GenBank/DDBJ whole genome shotgun (WGS) entry which is preliminary data.</text>
</comment>
<dbReference type="Pfam" id="PF13563">
    <property type="entry name" value="2_5_RNA_ligase2"/>
    <property type="match status" value="1"/>
</dbReference>
<evidence type="ECO:0000313" key="1">
    <source>
        <dbReference type="EMBL" id="MUN39414.1"/>
    </source>
</evidence>
<proteinExistence type="predicted"/>
<accession>A0A7K1L4P8</accession>
<dbReference type="EMBL" id="WOFH01000008">
    <property type="protein sequence ID" value="MUN39414.1"/>
    <property type="molecule type" value="Genomic_DNA"/>
</dbReference>
<keyword evidence="1" id="KW-0436">Ligase</keyword>
<sequence>MRDHWWWRPGWRIGRRMYTWHFTFDDQHELHQLVLAYQKRLAHLPGLDPIPLQWLHLTTQGLAFVDEIPTETVDAVVSATRTRLADIPPASVTAGPAIVDPEVVRLRITPIDTLIPIRAAIRAAITDIVGNVNEPEEWNPHISIAYSNTQGAMAPITAALTKELPPAHAEINSVQLIILGRDEHRYTWDTQATLPLTG</sequence>
<reference evidence="1 2" key="1">
    <citation type="submission" date="2019-11" db="EMBL/GenBank/DDBJ databases">
        <authorList>
            <person name="Cao P."/>
        </authorList>
    </citation>
    <scope>NUCLEOTIDE SEQUENCE [LARGE SCALE GENOMIC DNA]</scope>
    <source>
        <strain evidence="1 2">NEAU-AAG5</strain>
    </source>
</reference>
<dbReference type="AlphaFoldDB" id="A0A7K1L4P8"/>